<accession>A0A1I5X1L3</accession>
<dbReference type="Gene3D" id="1.10.3720.10">
    <property type="entry name" value="MetI-like"/>
    <property type="match status" value="1"/>
</dbReference>
<protein>
    <submittedName>
        <fullName evidence="9">Sulfonate transport system permease protein</fullName>
    </submittedName>
</protein>
<comment type="caution">
    <text evidence="9">The sequence shown here is derived from an EMBL/GenBank/DDBJ whole genome shotgun (WGS) entry which is preliminary data.</text>
</comment>
<reference evidence="9 10" key="1">
    <citation type="submission" date="2016-10" db="EMBL/GenBank/DDBJ databases">
        <authorList>
            <person name="Varghese N."/>
            <person name="Submissions S."/>
        </authorList>
    </citation>
    <scope>NUCLEOTIDE SEQUENCE [LARGE SCALE GENOMIC DNA]</scope>
    <source>
        <strain evidence="9 10">DSM 13796</strain>
    </source>
</reference>
<keyword evidence="10" id="KW-1185">Reference proteome</keyword>
<dbReference type="CDD" id="cd06261">
    <property type="entry name" value="TM_PBP2"/>
    <property type="match status" value="1"/>
</dbReference>
<dbReference type="Pfam" id="PF00528">
    <property type="entry name" value="BPD_transp_1"/>
    <property type="match status" value="1"/>
</dbReference>
<proteinExistence type="inferred from homology"/>
<comment type="similarity">
    <text evidence="7">Belongs to the binding-protein-dependent transport system permease family.</text>
</comment>
<evidence type="ECO:0000256" key="2">
    <source>
        <dbReference type="ARBA" id="ARBA00022448"/>
    </source>
</evidence>
<feature type="transmembrane region" description="Helical" evidence="7">
    <location>
        <begin position="102"/>
        <end position="121"/>
    </location>
</feature>
<dbReference type="RefSeq" id="WP_061802268.1">
    <property type="nucleotide sequence ID" value="NZ_FOXX01000001.1"/>
</dbReference>
<evidence type="ECO:0000313" key="10">
    <source>
        <dbReference type="Proteomes" id="UP000182762"/>
    </source>
</evidence>
<organism evidence="9 10">
    <name type="scientific">Priestia endophytica DSM 13796</name>
    <dbReference type="NCBI Taxonomy" id="1121089"/>
    <lineage>
        <taxon>Bacteria</taxon>
        <taxon>Bacillati</taxon>
        <taxon>Bacillota</taxon>
        <taxon>Bacilli</taxon>
        <taxon>Bacillales</taxon>
        <taxon>Bacillaceae</taxon>
        <taxon>Priestia</taxon>
    </lineage>
</organism>
<evidence type="ECO:0000313" key="9">
    <source>
        <dbReference type="EMBL" id="SFQ25849.1"/>
    </source>
</evidence>
<dbReference type="SUPFAM" id="SSF161098">
    <property type="entry name" value="MetI-like"/>
    <property type="match status" value="1"/>
</dbReference>
<keyword evidence="4 7" id="KW-0812">Transmembrane</keyword>
<dbReference type="GeneID" id="93709610"/>
<feature type="transmembrane region" description="Helical" evidence="7">
    <location>
        <begin position="167"/>
        <end position="184"/>
    </location>
</feature>
<name>A0A1I5X1L3_9BACI</name>
<keyword evidence="3" id="KW-1003">Cell membrane</keyword>
<sequence>MRQKRFFFHYIMPWVLPLFLLVTWHVVTTKGIIGAQTFPQPLKVLDTLLTLLQTGELTQYIGDSAKRAFTGFLIGGGLGLALGMINGLSTTSEKLLDSSIQMVRNIPHLALIPLVILWFGIAEPAKLVLISLGVFFPIYLNAFHGIRSIDPTLTEMGRVYNLNKRALFWHVILPGSLPSILVGVRYSLGVMWLTLIVAETVAADSGIGFMAMNGREFMQMDVIVLSILIYAFLGKLSDTVAKWMERSWLKWHPNFAKD</sequence>
<evidence type="ECO:0000259" key="8">
    <source>
        <dbReference type="PROSITE" id="PS50928"/>
    </source>
</evidence>
<evidence type="ECO:0000256" key="5">
    <source>
        <dbReference type="ARBA" id="ARBA00022989"/>
    </source>
</evidence>
<dbReference type="Proteomes" id="UP000182762">
    <property type="component" value="Unassembled WGS sequence"/>
</dbReference>
<dbReference type="PANTHER" id="PTHR30151">
    <property type="entry name" value="ALKANE SULFONATE ABC TRANSPORTER-RELATED, MEMBRANE SUBUNIT"/>
    <property type="match status" value="1"/>
</dbReference>
<dbReference type="PANTHER" id="PTHR30151:SF38">
    <property type="entry name" value="ALIPHATIC SULFONATES TRANSPORT PERMEASE PROTEIN SSUC-RELATED"/>
    <property type="match status" value="1"/>
</dbReference>
<evidence type="ECO:0000256" key="6">
    <source>
        <dbReference type="ARBA" id="ARBA00023136"/>
    </source>
</evidence>
<keyword evidence="2 7" id="KW-0813">Transport</keyword>
<evidence type="ECO:0000256" key="1">
    <source>
        <dbReference type="ARBA" id="ARBA00004651"/>
    </source>
</evidence>
<feature type="transmembrane region" description="Helical" evidence="7">
    <location>
        <begin position="7"/>
        <end position="27"/>
    </location>
</feature>
<feature type="domain" description="ABC transmembrane type-1" evidence="8">
    <location>
        <begin position="61"/>
        <end position="241"/>
    </location>
</feature>
<dbReference type="EMBL" id="FOXX01000001">
    <property type="protein sequence ID" value="SFQ25849.1"/>
    <property type="molecule type" value="Genomic_DNA"/>
</dbReference>
<dbReference type="InterPro" id="IPR000515">
    <property type="entry name" value="MetI-like"/>
</dbReference>
<evidence type="ECO:0000256" key="7">
    <source>
        <dbReference type="RuleBase" id="RU363032"/>
    </source>
</evidence>
<evidence type="ECO:0000256" key="3">
    <source>
        <dbReference type="ARBA" id="ARBA00022475"/>
    </source>
</evidence>
<dbReference type="PROSITE" id="PS50928">
    <property type="entry name" value="ABC_TM1"/>
    <property type="match status" value="1"/>
</dbReference>
<comment type="subcellular location">
    <subcellularLocation>
        <location evidence="1 7">Cell membrane</location>
        <topology evidence="1 7">Multi-pass membrane protein</topology>
    </subcellularLocation>
</comment>
<feature type="transmembrane region" description="Helical" evidence="7">
    <location>
        <begin position="127"/>
        <end position="146"/>
    </location>
</feature>
<feature type="transmembrane region" description="Helical" evidence="7">
    <location>
        <begin position="68"/>
        <end position="90"/>
    </location>
</feature>
<dbReference type="InterPro" id="IPR035906">
    <property type="entry name" value="MetI-like_sf"/>
</dbReference>
<feature type="transmembrane region" description="Helical" evidence="7">
    <location>
        <begin position="222"/>
        <end position="244"/>
    </location>
</feature>
<keyword evidence="6 7" id="KW-0472">Membrane</keyword>
<gene>
    <name evidence="9" type="ORF">SAMN02745910_00859</name>
</gene>
<keyword evidence="5 7" id="KW-1133">Transmembrane helix</keyword>
<evidence type="ECO:0000256" key="4">
    <source>
        <dbReference type="ARBA" id="ARBA00022692"/>
    </source>
</evidence>